<dbReference type="Pfam" id="PF17972">
    <property type="entry name" value="bMG5"/>
    <property type="match status" value="1"/>
</dbReference>
<dbReference type="CDD" id="cd02891">
    <property type="entry name" value="A2M_like"/>
    <property type="match status" value="1"/>
</dbReference>
<dbReference type="Pfam" id="PF17962">
    <property type="entry name" value="bMG6"/>
    <property type="match status" value="1"/>
</dbReference>
<evidence type="ECO:0000313" key="6">
    <source>
        <dbReference type="EMBL" id="GEO11826.1"/>
    </source>
</evidence>
<dbReference type="InterPro" id="IPR021868">
    <property type="entry name" value="Alpha_2_Macroglob_MG3"/>
</dbReference>
<dbReference type="InterPro" id="IPR047565">
    <property type="entry name" value="Alpha-macroglob_thiol-ester_cl"/>
</dbReference>
<evidence type="ECO:0000313" key="7">
    <source>
        <dbReference type="Proteomes" id="UP000321513"/>
    </source>
</evidence>
<accession>A0A512BIN0</accession>
<organism evidence="6 7">
    <name type="scientific">Segetibacter aerophilus</name>
    <dbReference type="NCBI Taxonomy" id="670293"/>
    <lineage>
        <taxon>Bacteria</taxon>
        <taxon>Pseudomonadati</taxon>
        <taxon>Bacteroidota</taxon>
        <taxon>Chitinophagia</taxon>
        <taxon>Chitinophagales</taxon>
        <taxon>Chitinophagaceae</taxon>
        <taxon>Segetibacter</taxon>
    </lineage>
</organism>
<keyword evidence="7" id="KW-1185">Reference proteome</keyword>
<feature type="compositionally biased region" description="Acidic residues" evidence="3">
    <location>
        <begin position="477"/>
        <end position="489"/>
    </location>
</feature>
<dbReference type="GO" id="GO:0005615">
    <property type="term" value="C:extracellular space"/>
    <property type="evidence" value="ECO:0007669"/>
    <property type="project" value="InterPro"/>
</dbReference>
<evidence type="ECO:0000259" key="4">
    <source>
        <dbReference type="SMART" id="SM01359"/>
    </source>
</evidence>
<dbReference type="InterPro" id="IPR051802">
    <property type="entry name" value="YfhM-like"/>
</dbReference>
<dbReference type="PANTHER" id="PTHR40094:SF1">
    <property type="entry name" value="UBIQUITIN DOMAIN-CONTAINING PROTEIN"/>
    <property type="match status" value="1"/>
</dbReference>
<comment type="similarity">
    <text evidence="1">Belongs to the protease inhibitor I39 (alpha-2-macroglobulin) family. Bacterial alpha-2-macroglobulin subfamily.</text>
</comment>
<dbReference type="InterPro" id="IPR002890">
    <property type="entry name" value="MG2"/>
</dbReference>
<dbReference type="Proteomes" id="UP000321513">
    <property type="component" value="Unassembled WGS sequence"/>
</dbReference>
<evidence type="ECO:0000256" key="1">
    <source>
        <dbReference type="ARBA" id="ARBA00010556"/>
    </source>
</evidence>
<dbReference type="Gene3D" id="2.60.40.3710">
    <property type="match status" value="1"/>
</dbReference>
<dbReference type="InterPro" id="IPR011625">
    <property type="entry name" value="A2M_N_BRD"/>
</dbReference>
<evidence type="ECO:0000259" key="5">
    <source>
        <dbReference type="SMART" id="SM01360"/>
    </source>
</evidence>
<dbReference type="EMBL" id="BJYT01000029">
    <property type="protein sequence ID" value="GEO11826.1"/>
    <property type="molecule type" value="Genomic_DNA"/>
</dbReference>
<dbReference type="Pfam" id="PF07703">
    <property type="entry name" value="A2M_BRD"/>
    <property type="match status" value="1"/>
</dbReference>
<dbReference type="Pfam" id="PF11974">
    <property type="entry name" value="bMG3"/>
    <property type="match status" value="1"/>
</dbReference>
<dbReference type="SUPFAM" id="SSF48239">
    <property type="entry name" value="Terpenoid cyclases/Protein prenyltransferases"/>
    <property type="match status" value="1"/>
</dbReference>
<dbReference type="GO" id="GO:0004866">
    <property type="term" value="F:endopeptidase inhibitor activity"/>
    <property type="evidence" value="ECO:0007669"/>
    <property type="project" value="InterPro"/>
</dbReference>
<dbReference type="InterPro" id="IPR001599">
    <property type="entry name" value="Macroglobln_a2"/>
</dbReference>
<dbReference type="Gene3D" id="1.50.10.20">
    <property type="match status" value="1"/>
</dbReference>
<dbReference type="Pfam" id="PF01835">
    <property type="entry name" value="MG2"/>
    <property type="match status" value="1"/>
</dbReference>
<proteinExistence type="inferred from homology"/>
<dbReference type="RefSeq" id="WP_147205942.1">
    <property type="nucleotide sequence ID" value="NZ_BJYT01000029.1"/>
</dbReference>
<dbReference type="InterPro" id="IPR011626">
    <property type="entry name" value="Alpha-macroglobulin_TED"/>
</dbReference>
<dbReference type="InterPro" id="IPR041246">
    <property type="entry name" value="Bact_MG10"/>
</dbReference>
<dbReference type="SMART" id="SM01360">
    <property type="entry name" value="A2M"/>
    <property type="match status" value="1"/>
</dbReference>
<dbReference type="SMART" id="SM01419">
    <property type="entry name" value="Thiol-ester_cl"/>
    <property type="match status" value="1"/>
</dbReference>
<dbReference type="InterPro" id="IPR008930">
    <property type="entry name" value="Terpenoid_cyclase/PrenylTrfase"/>
</dbReference>
<dbReference type="InterPro" id="IPR041462">
    <property type="entry name" value="Bact_A2M_MG6"/>
</dbReference>
<dbReference type="OrthoDB" id="9767116at2"/>
<dbReference type="SMART" id="SM01359">
    <property type="entry name" value="A2M_N_2"/>
    <property type="match status" value="1"/>
</dbReference>
<dbReference type="Pfam" id="PF07678">
    <property type="entry name" value="TED_complement"/>
    <property type="match status" value="1"/>
</dbReference>
<dbReference type="PROSITE" id="PS51257">
    <property type="entry name" value="PROKAR_LIPOPROTEIN"/>
    <property type="match status" value="1"/>
</dbReference>
<comment type="caution">
    <text evidence="6">The sequence shown here is derived from an EMBL/GenBank/DDBJ whole genome shotgun (WGS) entry which is preliminary data.</text>
</comment>
<dbReference type="PANTHER" id="PTHR40094">
    <property type="entry name" value="ALPHA-2-MACROGLOBULIN HOMOLOG"/>
    <property type="match status" value="1"/>
</dbReference>
<evidence type="ECO:0000256" key="3">
    <source>
        <dbReference type="SAM" id="MobiDB-lite"/>
    </source>
</evidence>
<keyword evidence="2" id="KW-0732">Signal</keyword>
<evidence type="ECO:0008006" key="8">
    <source>
        <dbReference type="Google" id="ProtNLM"/>
    </source>
</evidence>
<dbReference type="Pfam" id="PF17973">
    <property type="entry name" value="bMG10"/>
    <property type="match status" value="1"/>
</dbReference>
<dbReference type="Pfam" id="PF00207">
    <property type="entry name" value="A2M"/>
    <property type="match status" value="1"/>
</dbReference>
<gene>
    <name evidence="6" type="ORF">SAE01_43220</name>
</gene>
<evidence type="ECO:0000256" key="2">
    <source>
        <dbReference type="ARBA" id="ARBA00022729"/>
    </source>
</evidence>
<protein>
    <recommendedName>
        <fullName evidence="8">Alpha-2-macroglobulin</fullName>
    </recommendedName>
</protein>
<dbReference type="InterPro" id="IPR041203">
    <property type="entry name" value="Bact_A2M_MG5"/>
</dbReference>
<feature type="region of interest" description="Disordered" evidence="3">
    <location>
        <begin position="477"/>
        <end position="501"/>
    </location>
</feature>
<name>A0A512BIN0_9BACT</name>
<sequence>MEPHSRLPLRFIGGLAFALLTLLSASCNNKKKFTRIDPEFSKYIEAYTSGAISKKNTIRIQLTSDVSTAHTLNETIKEDLFKFSPSVDGKAYWTDERTIEFKPEKDLKPNELYEINFDLAKVRKVPSKFKTFTFNVQVIKPSLQVVENGLRAVDNSKDQMTYSGSVLTADVEESPKIEKVIKASYQGSDIKIKWQHNEASKAHDFIVSGIKRANDAQNLVLQWDGDVVNIDQKDKREIAIPAAGDFKVLGVRAVQEAEEFALVQFSDPVAFNQDLKGLIAVSEQEDISYTINGSEVKVYVANKLDGNYKVNINEGITNEWGTRLAKSFTSNVFFENRLPSVQIHGRGTILPNSSGRLVLPFEATNLKAVDVSIIKIYENNVAQFLQGNDMNGENELRQVATPLAKATVRLDDDQSLNLHKKNRFALNIDKYIRTEPGAIYRINIGFRPDYSLYTCVPKPKRQRSTLVVDSVAVPADDEEENMNEDEEYEYSYASHESSPDDDDEFWSRYDRYYPYGYNWNQRDNPCSKSYFNKERFASRNILATNIGLTAKKGSENSLVVAATNILSTEPMDDIELEVLDYQRQIVGKGKTDNSGMATLELKRKPYLLIAKNGEEKSYLKLDDGTALPLSRFDVSGAEVKNGIKGFIFGERGVWRPGDSLYLSCIIEDKANKLPEEHPIEMELYSPTGQLYKRVVQTNDKDGFNVFRTATDAAAPTGNWNCKVKIGGAVFEKKLKIETVMPNRLKIDLNFGNNPELGKGVTTTGILSAKWLFGATAKSLKARVDAQLYKSKTSFPKFEAFTFDNPTAHFESQSKTIFDGSLNEDGTATVSPNFTITTEAPGVLTANLLVKVFEPGGNFSIDNVAYPYHPYNTYVGLKVPEGTKPWGYLAAGKNQTIDIVNVDTKGRLIGGTGTAEVELYKIQWRWWWYNSSDQLSNFTQDEYNKLIKKQTVPIVNGKAAYNFNMSSDDWGRYLVLVRDTKSGHVTGQTFYIDDPYWQNRDNKDDPSAASMLSFTSNKEKYATGEEVMLSIPSSKGGRALISIESGSKVLKTYWAETQQGQTKFSFKAEKEMAPNVFVNVSLFQPHAQTINDLPIRMYGVIPVMVEDKNSLLTPVIKMADVIKPEQSNSITVFEANGNDMNYVIAVVDEGLLDLTRFKTPDPHKAFYAKEALGVKSWDLFDYVIGAWSGDLERILTIGGDSEAADPGKKKANRFKPIVQFMGPFKSNGSSRTHTFTLPAYMGSVRTMVIAANEGAYGFAEKAVAVKKPLMMLATMPRVLGPAEQIKIPVTVFATENNIRNVSLSIQSNPFIEPVEATSQTVAFTSTGEQQVYFNARVKSATGIGKVKLIATSGKEKTVYEVELDVRNPNPPITSVTERTLAAGQNFNSNIAAIGTGNSNRAVVEVSSIPAINLESRLQYLIQYPHGCIEQVTSSVFPQLVLNQLIELNNQQRAEVDANIRRGVERIKTFQARDGGFSYWPNEATSDEWGTNYAGHYLLEASERGYNVPATMLQQWRGYERTKANAWNQTSAPYYGGDLVQSYRLYLLALAKAPELGAMNRLKEYKFITPEAKWRLAAAYYLVGQNGVALQMISGLPTNFSQRPSPGMSYGSQLRDQAMVLETLTIMNRKAEALQLVRAVANQLSRESWYSTQTTAYSLIAISKFCGQNKSGSKIIVNGNIAGKNININSNSNIVQAPVSFTNGKANINISNKGSNVLYVRIINQGQPVTGDSLSVKNNPNVLAMTVNYLTNTGTPLNPVTIKQGTDFVAKVTLRNTGQRGSYSQMALSQIFPSGWEILNTRMYNSEGTFKSSSSEYLDIRDDRVYHYFDIRQNETLTYYVQLNAAYTGRFYWPGTLCEAMYDNSISSGVSGKWVEVVQ</sequence>
<feature type="domain" description="Alpha-2-macroglobulin bait region" evidence="4">
    <location>
        <begin position="1011"/>
        <end position="1153"/>
    </location>
</feature>
<reference evidence="6 7" key="1">
    <citation type="submission" date="2019-07" db="EMBL/GenBank/DDBJ databases">
        <title>Whole genome shotgun sequence of Segetibacter aerophilus NBRC 106135.</title>
        <authorList>
            <person name="Hosoyama A."/>
            <person name="Uohara A."/>
            <person name="Ohji S."/>
            <person name="Ichikawa N."/>
        </authorList>
    </citation>
    <scope>NUCLEOTIDE SEQUENCE [LARGE SCALE GENOMIC DNA]</scope>
    <source>
        <strain evidence="6 7">NBRC 106135</strain>
    </source>
</reference>
<feature type="domain" description="Alpha-2-macroglobulin" evidence="5">
    <location>
        <begin position="1217"/>
        <end position="1304"/>
    </location>
</feature>
<dbReference type="Gene3D" id="2.60.40.1930">
    <property type="match status" value="1"/>
</dbReference>